<feature type="transmembrane region" description="Helical" evidence="7">
    <location>
        <begin position="397"/>
        <end position="414"/>
    </location>
</feature>
<reference evidence="8 9" key="1">
    <citation type="journal article" date="2015" name="Front. Microbiol.">
        <title>Genome sequence of the plant growth promoting endophytic yeast Rhodotorula graminis WP1.</title>
        <authorList>
            <person name="Firrincieli A."/>
            <person name="Otillar R."/>
            <person name="Salamov A."/>
            <person name="Schmutz J."/>
            <person name="Khan Z."/>
            <person name="Redman R.S."/>
            <person name="Fleck N.D."/>
            <person name="Lindquist E."/>
            <person name="Grigoriev I.V."/>
            <person name="Doty S.L."/>
        </authorList>
    </citation>
    <scope>NUCLEOTIDE SEQUENCE [LARGE SCALE GENOMIC DNA]</scope>
    <source>
        <strain evidence="8 9">WP1</strain>
    </source>
</reference>
<dbReference type="OrthoDB" id="6730379at2759"/>
<evidence type="ECO:0000256" key="1">
    <source>
        <dbReference type="ARBA" id="ARBA00004141"/>
    </source>
</evidence>
<accession>A0A0P9IRH1</accession>
<dbReference type="SUPFAM" id="SSF103473">
    <property type="entry name" value="MFS general substrate transporter"/>
    <property type="match status" value="1"/>
</dbReference>
<evidence type="ECO:0000256" key="2">
    <source>
        <dbReference type="ARBA" id="ARBA00022448"/>
    </source>
</evidence>
<dbReference type="GO" id="GO:0022857">
    <property type="term" value="F:transmembrane transporter activity"/>
    <property type="evidence" value="ECO:0007669"/>
    <property type="project" value="InterPro"/>
</dbReference>
<protein>
    <recommendedName>
        <fullName evidence="10">Major facilitator superfamily (MFS) profile domain-containing protein</fullName>
    </recommendedName>
</protein>
<feature type="transmembrane region" description="Helical" evidence="7">
    <location>
        <begin position="307"/>
        <end position="329"/>
    </location>
</feature>
<feature type="transmembrane region" description="Helical" evidence="7">
    <location>
        <begin position="367"/>
        <end position="385"/>
    </location>
</feature>
<evidence type="ECO:0000256" key="3">
    <source>
        <dbReference type="ARBA" id="ARBA00022692"/>
    </source>
</evidence>
<dbReference type="OMA" id="EDSKRIC"/>
<feature type="transmembrane region" description="Helical" evidence="7">
    <location>
        <begin position="86"/>
        <end position="103"/>
    </location>
</feature>
<keyword evidence="5 7" id="KW-0472">Membrane</keyword>
<dbReference type="Pfam" id="PF07690">
    <property type="entry name" value="MFS_1"/>
    <property type="match status" value="1"/>
</dbReference>
<feature type="transmembrane region" description="Helical" evidence="7">
    <location>
        <begin position="271"/>
        <end position="295"/>
    </location>
</feature>
<comment type="subcellular location">
    <subcellularLocation>
        <location evidence="1">Membrane</location>
        <topology evidence="1">Multi-pass membrane protein</topology>
    </subcellularLocation>
</comment>
<sequence length="531" mass="58264">MATISKEHDLADEKASTEIYERAPVVVTAEDDKRIRRATDKRILVLLIIVYWLQVLDKVCIGFTASVGLKTDANLVGDQYATLSSISAYAQLGFQPIGAYLLVKVPLKTLVPVLVGLWGASLMGMGGSNSFASLISTRMLLGVFEASCLPAFSLITTSWYRRVEQPMRVATWYAGNGLATISGATIVWALSHVDAKLHTHQLAFLTFGGMTVLAAPFVYRYLDNGPASASFLSAEDRLKAVERLRANQTAGNSTKFSWPQIYELVLDPKTYLFASLTFLTNLTPYTLASFGPILLNGIAGLDKRTTLLLNLPLGVVQIMTIFLASWLAYRFRTKSTFYCLIYLPVVIGFALLYALPRTRDNLGPLLLGYYLLAFSYAANPLLIGWMGANVAGKTKKAGLFSLYMAASAGGNILAPNLFKANDAPLYLQALRNNLILTGVTVLNIGAIVVVLWFQNKQKERQRVAHGMPAKMVDLSMQRKYDETLARARDEIEEIPAPDALSSGESAEGTAAVDKEDEDLTDKQNKSFVYLY</sequence>
<evidence type="ECO:0000256" key="5">
    <source>
        <dbReference type="ARBA" id="ARBA00023136"/>
    </source>
</evidence>
<organism evidence="8 9">
    <name type="scientific">Rhodotorula graminis (strain WP1)</name>
    <dbReference type="NCBI Taxonomy" id="578459"/>
    <lineage>
        <taxon>Eukaryota</taxon>
        <taxon>Fungi</taxon>
        <taxon>Dikarya</taxon>
        <taxon>Basidiomycota</taxon>
        <taxon>Pucciniomycotina</taxon>
        <taxon>Microbotryomycetes</taxon>
        <taxon>Sporidiobolales</taxon>
        <taxon>Sporidiobolaceae</taxon>
        <taxon>Rhodotorula</taxon>
    </lineage>
</organism>
<dbReference type="RefSeq" id="XP_018268052.1">
    <property type="nucleotide sequence ID" value="XM_018418208.1"/>
</dbReference>
<dbReference type="AlphaFoldDB" id="A0A0P9IRH1"/>
<dbReference type="STRING" id="578459.A0A0P9IRH1"/>
<dbReference type="Proteomes" id="UP000053890">
    <property type="component" value="Unassembled WGS sequence"/>
</dbReference>
<dbReference type="PANTHER" id="PTHR43791">
    <property type="entry name" value="PERMEASE-RELATED"/>
    <property type="match status" value="1"/>
</dbReference>
<feature type="transmembrane region" description="Helical" evidence="7">
    <location>
        <begin position="202"/>
        <end position="222"/>
    </location>
</feature>
<feature type="transmembrane region" description="Helical" evidence="7">
    <location>
        <begin position="172"/>
        <end position="190"/>
    </location>
</feature>
<dbReference type="Gene3D" id="1.20.1250.20">
    <property type="entry name" value="MFS general substrate transporter like domains"/>
    <property type="match status" value="2"/>
</dbReference>
<keyword evidence="3 7" id="KW-0812">Transmembrane</keyword>
<keyword evidence="2" id="KW-0813">Transport</keyword>
<feature type="transmembrane region" description="Helical" evidence="7">
    <location>
        <begin position="43"/>
        <end position="66"/>
    </location>
</feature>
<evidence type="ECO:0000313" key="8">
    <source>
        <dbReference type="EMBL" id="KPV72003.1"/>
    </source>
</evidence>
<evidence type="ECO:0000256" key="6">
    <source>
        <dbReference type="SAM" id="MobiDB-lite"/>
    </source>
</evidence>
<feature type="transmembrane region" description="Helical" evidence="7">
    <location>
        <begin position="336"/>
        <end position="355"/>
    </location>
</feature>
<keyword evidence="4 7" id="KW-1133">Transmembrane helix</keyword>
<evidence type="ECO:0008006" key="10">
    <source>
        <dbReference type="Google" id="ProtNLM"/>
    </source>
</evidence>
<dbReference type="InterPro" id="IPR011701">
    <property type="entry name" value="MFS"/>
</dbReference>
<evidence type="ECO:0000313" key="9">
    <source>
        <dbReference type="Proteomes" id="UP000053890"/>
    </source>
</evidence>
<feature type="region of interest" description="Disordered" evidence="6">
    <location>
        <begin position="493"/>
        <end position="531"/>
    </location>
</feature>
<keyword evidence="9" id="KW-1185">Reference proteome</keyword>
<gene>
    <name evidence="8" type="ORF">RHOBADRAFT_56141</name>
</gene>
<dbReference type="EMBL" id="KQ474089">
    <property type="protein sequence ID" value="KPV72003.1"/>
    <property type="molecule type" value="Genomic_DNA"/>
</dbReference>
<dbReference type="GeneID" id="28978656"/>
<proteinExistence type="predicted"/>
<name>A0A0P9IRH1_RHOGW</name>
<dbReference type="PANTHER" id="PTHR43791:SF16">
    <property type="entry name" value="TRANSPORTER, PUTATIVE (AFU_ORTHOLOGUE AFUA_3G01840)-RELATED"/>
    <property type="match status" value="1"/>
</dbReference>
<evidence type="ECO:0000256" key="7">
    <source>
        <dbReference type="SAM" id="Phobius"/>
    </source>
</evidence>
<dbReference type="InterPro" id="IPR036259">
    <property type="entry name" value="MFS_trans_sf"/>
</dbReference>
<feature type="transmembrane region" description="Helical" evidence="7">
    <location>
        <begin position="110"/>
        <end position="127"/>
    </location>
</feature>
<evidence type="ECO:0000256" key="4">
    <source>
        <dbReference type="ARBA" id="ARBA00022989"/>
    </source>
</evidence>
<feature type="transmembrane region" description="Helical" evidence="7">
    <location>
        <begin position="139"/>
        <end position="160"/>
    </location>
</feature>
<dbReference type="GO" id="GO:0016020">
    <property type="term" value="C:membrane"/>
    <property type="evidence" value="ECO:0007669"/>
    <property type="project" value="UniProtKB-SubCell"/>
</dbReference>
<feature type="transmembrane region" description="Helical" evidence="7">
    <location>
        <begin position="434"/>
        <end position="453"/>
    </location>
</feature>